<dbReference type="Gene3D" id="1.20.1250.20">
    <property type="entry name" value="MFS general substrate transporter like domains"/>
    <property type="match status" value="2"/>
</dbReference>
<dbReference type="GeneID" id="59235987"/>
<reference evidence="10 11" key="1">
    <citation type="submission" date="2020-07" db="EMBL/GenBank/DDBJ databases">
        <title>The yeast mating-type switching endonuclease HO is a domesticated member of an unorthodox homing genetic element family.</title>
        <authorList>
            <person name="Coughlan A.Y."/>
            <person name="Lombardi L."/>
            <person name="Braun-Galleani S."/>
            <person name="Martos A.R."/>
            <person name="Galeote V."/>
            <person name="Bigey F."/>
            <person name="Dequin S."/>
            <person name="Byrne K.P."/>
            <person name="Wolfe K.H."/>
        </authorList>
    </citation>
    <scope>NUCLEOTIDE SEQUENCE [LARGE SCALE GENOMIC DNA]</scope>
    <source>
        <strain evidence="10 11">NRRL Y-6702</strain>
    </source>
</reference>
<feature type="compositionally biased region" description="Low complexity" evidence="8">
    <location>
        <begin position="27"/>
        <end position="37"/>
    </location>
</feature>
<comment type="subcellular location">
    <subcellularLocation>
        <location evidence="1">Endomembrane system</location>
        <topology evidence="1">Multi-pass membrane protein</topology>
    </subcellularLocation>
</comment>
<evidence type="ECO:0000256" key="6">
    <source>
        <dbReference type="ARBA" id="ARBA00023065"/>
    </source>
</evidence>
<evidence type="ECO:0000256" key="1">
    <source>
        <dbReference type="ARBA" id="ARBA00004127"/>
    </source>
</evidence>
<dbReference type="InterPro" id="IPR036259">
    <property type="entry name" value="MFS_trans_sf"/>
</dbReference>
<keyword evidence="7 9" id="KW-0472">Membrane</keyword>
<feature type="transmembrane region" description="Helical" evidence="9">
    <location>
        <begin position="364"/>
        <end position="380"/>
    </location>
</feature>
<feature type="transmembrane region" description="Helical" evidence="9">
    <location>
        <begin position="564"/>
        <end position="587"/>
    </location>
</feature>
<evidence type="ECO:0000256" key="4">
    <source>
        <dbReference type="ARBA" id="ARBA00022692"/>
    </source>
</evidence>
<feature type="region of interest" description="Disordered" evidence="8">
    <location>
        <begin position="1"/>
        <end position="37"/>
    </location>
</feature>
<dbReference type="GO" id="GO:0005886">
    <property type="term" value="C:plasma membrane"/>
    <property type="evidence" value="ECO:0007669"/>
    <property type="project" value="TreeGrafter"/>
</dbReference>
<dbReference type="GO" id="GO:0005774">
    <property type="term" value="C:vacuolar membrane"/>
    <property type="evidence" value="ECO:0007669"/>
    <property type="project" value="TreeGrafter"/>
</dbReference>
<evidence type="ECO:0000256" key="7">
    <source>
        <dbReference type="ARBA" id="ARBA00023136"/>
    </source>
</evidence>
<dbReference type="KEGG" id="zmk:HG535_0C06440"/>
<dbReference type="GO" id="GO:0015343">
    <property type="term" value="F:siderophore-iron transmembrane transporter activity"/>
    <property type="evidence" value="ECO:0007669"/>
    <property type="project" value="TreeGrafter"/>
</dbReference>
<dbReference type="EMBL" id="CP058606">
    <property type="protein sequence ID" value="QLG72289.1"/>
    <property type="molecule type" value="Genomic_DNA"/>
</dbReference>
<proteinExistence type="inferred from homology"/>
<feature type="transmembrane region" description="Helical" evidence="9">
    <location>
        <begin position="455"/>
        <end position="475"/>
    </location>
</feature>
<feature type="transmembrane region" description="Helical" evidence="9">
    <location>
        <begin position="201"/>
        <end position="219"/>
    </location>
</feature>
<dbReference type="RefSeq" id="XP_037144017.1">
    <property type="nucleotide sequence ID" value="XM_037288122.1"/>
</dbReference>
<comment type="similarity">
    <text evidence="2">Belongs to the major facilitator superfamily.</text>
</comment>
<dbReference type="Proteomes" id="UP000509704">
    <property type="component" value="Chromosome 3"/>
</dbReference>
<feature type="transmembrane region" description="Helical" evidence="9">
    <location>
        <begin position="430"/>
        <end position="449"/>
    </location>
</feature>
<keyword evidence="6" id="KW-0406">Ion transport</keyword>
<keyword evidence="3" id="KW-0813">Transport</keyword>
<dbReference type="Pfam" id="PF00083">
    <property type="entry name" value="Sugar_tr"/>
    <property type="match status" value="1"/>
</dbReference>
<organism evidence="10 11">
    <name type="scientific">Zygotorulaspora mrakii</name>
    <name type="common">Zygosaccharomyces mrakii</name>
    <dbReference type="NCBI Taxonomy" id="42260"/>
    <lineage>
        <taxon>Eukaryota</taxon>
        <taxon>Fungi</taxon>
        <taxon>Dikarya</taxon>
        <taxon>Ascomycota</taxon>
        <taxon>Saccharomycotina</taxon>
        <taxon>Saccharomycetes</taxon>
        <taxon>Saccharomycetales</taxon>
        <taxon>Saccharomycetaceae</taxon>
        <taxon>Zygotorulaspora</taxon>
    </lineage>
</organism>
<dbReference type="PANTHER" id="PTHR23501:SF92">
    <property type="entry name" value="GLUTATHIONE EXCHANGER 1-RELATED"/>
    <property type="match status" value="1"/>
</dbReference>
<feature type="compositionally biased region" description="Basic and acidic residues" evidence="8">
    <location>
        <begin position="1"/>
        <end position="22"/>
    </location>
</feature>
<dbReference type="OrthoDB" id="2241241at2759"/>
<keyword evidence="11" id="KW-1185">Reference proteome</keyword>
<feature type="transmembrane region" description="Helical" evidence="9">
    <location>
        <begin position="400"/>
        <end position="423"/>
    </location>
</feature>
<evidence type="ECO:0000256" key="2">
    <source>
        <dbReference type="ARBA" id="ARBA00008335"/>
    </source>
</evidence>
<feature type="transmembrane region" description="Helical" evidence="9">
    <location>
        <begin position="147"/>
        <end position="165"/>
    </location>
</feature>
<dbReference type="AlphaFoldDB" id="A0A7H9B2U0"/>
<keyword evidence="4 9" id="KW-0812">Transmembrane</keyword>
<dbReference type="PANTHER" id="PTHR23501">
    <property type="entry name" value="MAJOR FACILITATOR SUPERFAMILY"/>
    <property type="match status" value="1"/>
</dbReference>
<feature type="transmembrane region" description="Helical" evidence="9">
    <location>
        <begin position="171"/>
        <end position="189"/>
    </location>
</feature>
<feature type="transmembrane region" description="Helical" evidence="9">
    <location>
        <begin position="297"/>
        <end position="317"/>
    </location>
</feature>
<feature type="transmembrane region" description="Helical" evidence="9">
    <location>
        <begin position="323"/>
        <end position="344"/>
    </location>
</feature>
<evidence type="ECO:0000313" key="10">
    <source>
        <dbReference type="EMBL" id="QLG72289.1"/>
    </source>
</evidence>
<evidence type="ECO:0008006" key="12">
    <source>
        <dbReference type="Google" id="ProtNLM"/>
    </source>
</evidence>
<evidence type="ECO:0000256" key="9">
    <source>
        <dbReference type="SAM" id="Phobius"/>
    </source>
</evidence>
<name>A0A7H9B2U0_ZYGMR</name>
<dbReference type="FunFam" id="1.20.1250.20:FF:000197">
    <property type="entry name" value="Siderophore iron transporter 1"/>
    <property type="match status" value="1"/>
</dbReference>
<evidence type="ECO:0000256" key="8">
    <source>
        <dbReference type="SAM" id="MobiDB-lite"/>
    </source>
</evidence>
<dbReference type="SUPFAM" id="SSF103473">
    <property type="entry name" value="MFS general substrate transporter"/>
    <property type="match status" value="1"/>
</dbReference>
<sequence>MSESATVRRKDLDENNSKDYVKDVTPSVSSESSGSCVSGVEDAYPHESAYIGGRKLNIKGSGVVNVEIYRKQYSGPLHKIMLFSSLFLVSYAYGLDNLVRFTFQYQATSKFKNKSLLRTINCIKTVMGAAGQLGFARASDIFGRMTILIFSLLLYVVGTIIQCQATNISKFGAGTCIYQLGITGIQLLLEIIAMDFSDLNWRVLASFIPATPFIINIWISGGVTQAIGDKWSWGIGMWAIILPCSCVPLGLCAIHMRYLAVKNEPDKLQNEFKMYKGLTWREYLVDIFFWRLDSAGFVLLCVVFGCILVPLVLAGGYKPSWRSAHIIVPEVMGWLVALPVFLLWEAKFAKHPLVSWDFIQDRGIIAALVIAFFINFNWYLQGDYMFTVLLVAYNQSVLAATRISSMYSFVCIISGTLLGFAIVKARRTKYFIIFGIGCWFIAFGLLVHFSTIGGSSSGITGSLCLLGFGAGFFTYTTQASIQAATKTHAQMAVATALYLSIYSIGSAVGSAVSGAIWTSVLPREIYKTMNASDAAAAYKSPNLFTLDNPWGSKAREGMTAAYGYVLKILCVAGLCFCVPLLIAALFLRNHKLESTVALEHVESSQVRHDEKKHDLFYKIKSRCGKRKNSSLPR</sequence>
<evidence type="ECO:0000256" key="3">
    <source>
        <dbReference type="ARBA" id="ARBA00022448"/>
    </source>
</evidence>
<evidence type="ECO:0000313" key="11">
    <source>
        <dbReference type="Proteomes" id="UP000509704"/>
    </source>
</evidence>
<feature type="transmembrane region" description="Helical" evidence="9">
    <location>
        <begin position="231"/>
        <end position="254"/>
    </location>
</feature>
<gene>
    <name evidence="10" type="ORF">HG535_0C06440</name>
</gene>
<evidence type="ECO:0000256" key="5">
    <source>
        <dbReference type="ARBA" id="ARBA00022989"/>
    </source>
</evidence>
<keyword evidence="5 9" id="KW-1133">Transmembrane helix</keyword>
<accession>A0A7H9B2U0</accession>
<dbReference type="InterPro" id="IPR005828">
    <property type="entry name" value="MFS_sugar_transport-like"/>
</dbReference>
<protein>
    <recommendedName>
        <fullName evidence="12">Major facilitator superfamily (MFS) profile domain-containing protein</fullName>
    </recommendedName>
</protein>
<feature type="transmembrane region" description="Helical" evidence="9">
    <location>
        <begin position="496"/>
        <end position="517"/>
    </location>
</feature>
<dbReference type="GO" id="GO:0005768">
    <property type="term" value="C:endosome"/>
    <property type="evidence" value="ECO:0007669"/>
    <property type="project" value="TreeGrafter"/>
</dbReference>